<dbReference type="Proteomes" id="UP000095350">
    <property type="component" value="Unassembled WGS sequence"/>
</dbReference>
<dbReference type="InterPro" id="IPR025487">
    <property type="entry name" value="DUF4379"/>
</dbReference>
<evidence type="ECO:0000259" key="1">
    <source>
        <dbReference type="Pfam" id="PF14311"/>
    </source>
</evidence>
<dbReference type="PaxDb" id="166486-ERS852572_02576"/>
<name>A0A173V6X5_9FIRM</name>
<reference evidence="2 3" key="1">
    <citation type="submission" date="2015-09" db="EMBL/GenBank/DDBJ databases">
        <authorList>
            <consortium name="Pathogen Informatics"/>
        </authorList>
    </citation>
    <scope>NUCLEOTIDE SEQUENCE [LARGE SCALE GENOMIC DNA]</scope>
    <source>
        <strain evidence="2 3">2789STDY5834960</strain>
    </source>
</reference>
<dbReference type="EMBL" id="CYXZ01000019">
    <property type="protein sequence ID" value="CUN21935.1"/>
    <property type="molecule type" value="Genomic_DNA"/>
</dbReference>
<dbReference type="AlphaFoldDB" id="A0A173V6X5"/>
<feature type="domain" description="Treble clef zinc finger" evidence="1">
    <location>
        <begin position="151"/>
        <end position="203"/>
    </location>
</feature>
<dbReference type="OrthoDB" id="583824at2"/>
<feature type="domain" description="Treble clef zinc finger" evidence="1">
    <location>
        <begin position="220"/>
        <end position="273"/>
    </location>
</feature>
<organism evidence="2 3">
    <name type="scientific">Roseburia intestinalis</name>
    <dbReference type="NCBI Taxonomy" id="166486"/>
    <lineage>
        <taxon>Bacteria</taxon>
        <taxon>Bacillati</taxon>
        <taxon>Bacillota</taxon>
        <taxon>Clostridia</taxon>
        <taxon>Lachnospirales</taxon>
        <taxon>Lachnospiraceae</taxon>
        <taxon>Roseburia</taxon>
    </lineage>
</organism>
<feature type="domain" description="Treble clef zinc finger" evidence="1">
    <location>
        <begin position="290"/>
        <end position="344"/>
    </location>
</feature>
<evidence type="ECO:0000313" key="3">
    <source>
        <dbReference type="Proteomes" id="UP000095350"/>
    </source>
</evidence>
<feature type="domain" description="Treble clef zinc finger" evidence="1">
    <location>
        <begin position="81"/>
        <end position="134"/>
    </location>
</feature>
<protein>
    <recommendedName>
        <fullName evidence="1">Treble clef zinc finger domain-containing protein</fullName>
    </recommendedName>
</protein>
<feature type="domain" description="Treble clef zinc finger" evidence="1">
    <location>
        <begin position="12"/>
        <end position="64"/>
    </location>
</feature>
<dbReference type="PANTHER" id="PTHR37317:SF1">
    <property type="entry name" value="ZINC-RIBBON DOMAIN-CONTAINING PROTEIN-RELATED"/>
    <property type="match status" value="1"/>
</dbReference>
<dbReference type="RefSeq" id="WP_055194973.1">
    <property type="nucleotide sequence ID" value="NZ_CABIYH010000019.1"/>
</dbReference>
<dbReference type="STRING" id="166486.ERS852572_02576"/>
<accession>A0A173V6X5</accession>
<gene>
    <name evidence="2" type="ORF">ERS852572_02576</name>
</gene>
<dbReference type="PANTHER" id="PTHR37317">
    <property type="entry name" value="BLR8090 PROTEIN"/>
    <property type="match status" value="1"/>
</dbReference>
<evidence type="ECO:0000313" key="2">
    <source>
        <dbReference type="EMBL" id="CUN21935.1"/>
    </source>
</evidence>
<proteinExistence type="predicted"/>
<sequence length="466" mass="53571">MSNILSEVHPELVAEWSDKNLPLTPDRITYGSNKVVWWKGACGHEWQTSVKARSNGENCPICSGARVIEGINDLATLKPELADEWSSKNDPLKPTMVTTGSHKKVIWQDKYGHEWTATVKSRAISGTGCPYCSHNKVLEGFNDLASQRPLIASEWSERNYPLKPDMVTVFANRKVWWKCRKGHEWNTLISTRSGGSQCPYCSGQLLLKGFNDFATTHPQLAQEWSDRNLPLTPDMINEKSRRNVWWKCRECGYEWQSVVYARVKGTVCPVCADRAVMTGYNDLATTDTHLLSEWDYEKNKDISPNKISRHSMQSVWWKCPLGHSWKAKISERAIEGKGCKVCEKDYLTVFPKLAVMYYAAKKHIKVQTDTDKIIGISLEIYLPEEKAAIETVSRTENVETLKAYLCRKREIKLIKIPYTLGNSEIDFAMKIKKAFRSLHIFITSNEDEDTAFIRQRFFEWRKEQIK</sequence>
<dbReference type="Pfam" id="PF14311">
    <property type="entry name" value="DUF4379"/>
    <property type="match status" value="5"/>
</dbReference>